<proteinExistence type="predicted"/>
<evidence type="ECO:0000259" key="3">
    <source>
        <dbReference type="Pfam" id="PF01695"/>
    </source>
</evidence>
<dbReference type="GO" id="GO:0005524">
    <property type="term" value="F:ATP binding"/>
    <property type="evidence" value="ECO:0007669"/>
    <property type="project" value="UniProtKB-KW"/>
</dbReference>
<keyword evidence="1" id="KW-0547">Nucleotide-binding</keyword>
<dbReference type="GO" id="GO:0006260">
    <property type="term" value="P:DNA replication"/>
    <property type="evidence" value="ECO:0007669"/>
    <property type="project" value="TreeGrafter"/>
</dbReference>
<dbReference type="InterPro" id="IPR047661">
    <property type="entry name" value="IstB"/>
</dbReference>
<evidence type="ECO:0000313" key="4">
    <source>
        <dbReference type="EMBL" id="SCB53580.1"/>
    </source>
</evidence>
<dbReference type="AlphaFoldDB" id="A0A1C3XMX4"/>
<evidence type="ECO:0000256" key="1">
    <source>
        <dbReference type="ARBA" id="ARBA00022741"/>
    </source>
</evidence>
<organism evidence="4 5">
    <name type="scientific">Bradyrhizobium yuanmingense</name>
    <dbReference type="NCBI Taxonomy" id="108015"/>
    <lineage>
        <taxon>Bacteria</taxon>
        <taxon>Pseudomonadati</taxon>
        <taxon>Pseudomonadota</taxon>
        <taxon>Alphaproteobacteria</taxon>
        <taxon>Hyphomicrobiales</taxon>
        <taxon>Nitrobacteraceae</taxon>
        <taxon>Bradyrhizobium</taxon>
    </lineage>
</organism>
<dbReference type="Pfam" id="PF01695">
    <property type="entry name" value="IstB_IS21"/>
    <property type="match status" value="1"/>
</dbReference>
<evidence type="ECO:0000313" key="5">
    <source>
        <dbReference type="Proteomes" id="UP000183174"/>
    </source>
</evidence>
<dbReference type="PANTHER" id="PTHR30050:SF4">
    <property type="entry name" value="ATP-BINDING PROTEIN RV3427C IN INSERTION SEQUENCE-RELATED"/>
    <property type="match status" value="1"/>
</dbReference>
<name>A0A1C3XMX4_9BRAD</name>
<dbReference type="PIRSF" id="PIRSF003073">
    <property type="entry name" value="DNAC_TnpB_IstB"/>
    <property type="match status" value="1"/>
</dbReference>
<dbReference type="Proteomes" id="UP000183174">
    <property type="component" value="Unassembled WGS sequence"/>
</dbReference>
<evidence type="ECO:0000256" key="2">
    <source>
        <dbReference type="ARBA" id="ARBA00022840"/>
    </source>
</evidence>
<reference evidence="4 5" key="1">
    <citation type="submission" date="2016-08" db="EMBL/GenBank/DDBJ databases">
        <authorList>
            <person name="Seilhamer J.J."/>
        </authorList>
    </citation>
    <scope>NUCLEOTIDE SEQUENCE [LARGE SCALE GENOMIC DNA]</scope>
    <source>
        <strain evidence="4 5">CCBAU 10071</strain>
    </source>
</reference>
<dbReference type="InterPro" id="IPR027417">
    <property type="entry name" value="P-loop_NTPase"/>
</dbReference>
<accession>A0A1C3XMX4</accession>
<dbReference type="SUPFAM" id="SSF52540">
    <property type="entry name" value="P-loop containing nucleoside triphosphate hydrolases"/>
    <property type="match status" value="1"/>
</dbReference>
<dbReference type="NCBIfam" id="NF038214">
    <property type="entry name" value="IS21_help_AAA"/>
    <property type="match status" value="1"/>
</dbReference>
<gene>
    <name evidence="4" type="ORF">GA0061099_10742</name>
</gene>
<sequence>MLTHPTLHLLTRLGLTDMAEAFTSLADHEEVQGLAHAEWLALLLGHEATWRNNRRLALRLRKAKLRHHAVPEDIDYRAPRGLDRRLFDMLLKGDWIKNHENCAIVARTGVGKSWLGCALGHKACRDNHSVLFTRLPRLIEEPDLARGDGRLASRMKSIAAVDLLILDDWGLQVVDANARHYLLEMLEDRYGRRSTLVTSQLPIAKWHHLINDSTYADAILDRLLHNAHRLELNGDSMLPKKFWCCAQRDGTGHGCIVDSTILGSIQIDSASAGQSQFRKFALTSEN</sequence>
<protein>
    <submittedName>
        <fullName evidence="4">DNA replication protein DnaC</fullName>
    </submittedName>
</protein>
<dbReference type="PANTHER" id="PTHR30050">
    <property type="entry name" value="CHROMOSOMAL REPLICATION INITIATOR PROTEIN DNAA"/>
    <property type="match status" value="1"/>
</dbReference>
<dbReference type="InterPro" id="IPR002611">
    <property type="entry name" value="IstB_ATP-bd"/>
</dbReference>
<dbReference type="EMBL" id="FMAE01000074">
    <property type="protein sequence ID" value="SCB53580.1"/>
    <property type="molecule type" value="Genomic_DNA"/>
</dbReference>
<dbReference type="Gene3D" id="3.40.50.300">
    <property type="entry name" value="P-loop containing nucleotide triphosphate hydrolases"/>
    <property type="match status" value="1"/>
</dbReference>
<keyword evidence="2" id="KW-0067">ATP-binding</keyword>
<dbReference type="InterPro" id="IPR028350">
    <property type="entry name" value="DNAC/IstB-like"/>
</dbReference>
<feature type="domain" description="IstB-like ATP-binding" evidence="3">
    <location>
        <begin position="10"/>
        <end position="238"/>
    </location>
</feature>